<evidence type="ECO:0000313" key="4">
    <source>
        <dbReference type="EMBL" id="KAF4081760.1"/>
    </source>
</evidence>
<dbReference type="EMBL" id="JAAGNN010000013">
    <property type="protein sequence ID" value="KAF4081760.1"/>
    <property type="molecule type" value="Genomic_DNA"/>
</dbReference>
<dbReference type="Gene3D" id="2.60.40.10">
    <property type="entry name" value="Immunoglobulins"/>
    <property type="match status" value="1"/>
</dbReference>
<keyword evidence="2" id="KW-0732">Signal</keyword>
<feature type="region of interest" description="Disordered" evidence="1">
    <location>
        <begin position="113"/>
        <end position="176"/>
    </location>
</feature>
<dbReference type="SUPFAM" id="SSF48726">
    <property type="entry name" value="Immunoglobulin"/>
    <property type="match status" value="1"/>
</dbReference>
<accession>A0A7J6AGI6</accession>
<feature type="compositionally biased region" description="Polar residues" evidence="1">
    <location>
        <begin position="139"/>
        <end position="158"/>
    </location>
</feature>
<dbReference type="SMART" id="SM00409">
    <property type="entry name" value="IG"/>
    <property type="match status" value="1"/>
</dbReference>
<feature type="chain" id="PRO_5029771047" description="Immunoglobulin domain-containing protein" evidence="2">
    <location>
        <begin position="22"/>
        <end position="215"/>
    </location>
</feature>
<dbReference type="InterPro" id="IPR013783">
    <property type="entry name" value="Ig-like_fold"/>
</dbReference>
<sequence length="215" mass="22945">MMCVLSVTCLLLCVSVHTASSDISNQIHTEGSDAFLSCEYDGKVIWSKGVDGGRGDILTAEHGEITIKHRPDPDNRYSVLSDSSLHIKDLSLSDSGIYYCNSVPVVNLMVTPSHGEENKSTQTTPTTTTSTGVTHRDNGASQNITPITSVEQPQGSSDTSTTENTQTAQTGTACVTPDGKTAIQFNIPKSTEIDKKSSDIQQIPTEGVYCLAPHP</sequence>
<reference evidence="4 5" key="1">
    <citation type="submission" date="2020-02" db="EMBL/GenBank/DDBJ databases">
        <title>A chromosome-scale genome assembly of the black bullhead catfish (Ameiurus melas).</title>
        <authorList>
            <person name="Wen M."/>
            <person name="Zham M."/>
            <person name="Cabau C."/>
            <person name="Klopp C."/>
            <person name="Donnadieu C."/>
            <person name="Roques C."/>
            <person name="Bouchez O."/>
            <person name="Lampietro C."/>
            <person name="Jouanno E."/>
            <person name="Herpin A."/>
            <person name="Louis A."/>
            <person name="Berthelot C."/>
            <person name="Parey E."/>
            <person name="Roest-Crollius H."/>
            <person name="Braasch I."/>
            <person name="Postlethwait J."/>
            <person name="Robinson-Rechavi M."/>
            <person name="Echchiki A."/>
            <person name="Begum T."/>
            <person name="Montfort J."/>
            <person name="Schartl M."/>
            <person name="Bobe J."/>
            <person name="Guiguen Y."/>
        </authorList>
    </citation>
    <scope>NUCLEOTIDE SEQUENCE [LARGE SCALE GENOMIC DNA]</scope>
    <source>
        <strain evidence="4">M_S1</strain>
        <tissue evidence="4">Blood</tissue>
    </source>
</reference>
<organism evidence="4 5">
    <name type="scientific">Ameiurus melas</name>
    <name type="common">Black bullhead</name>
    <name type="synonym">Silurus melas</name>
    <dbReference type="NCBI Taxonomy" id="219545"/>
    <lineage>
        <taxon>Eukaryota</taxon>
        <taxon>Metazoa</taxon>
        <taxon>Chordata</taxon>
        <taxon>Craniata</taxon>
        <taxon>Vertebrata</taxon>
        <taxon>Euteleostomi</taxon>
        <taxon>Actinopterygii</taxon>
        <taxon>Neopterygii</taxon>
        <taxon>Teleostei</taxon>
        <taxon>Ostariophysi</taxon>
        <taxon>Siluriformes</taxon>
        <taxon>Ictaluridae</taxon>
        <taxon>Ameiurus</taxon>
    </lineage>
</organism>
<dbReference type="AlphaFoldDB" id="A0A7J6AGI6"/>
<dbReference type="InterPro" id="IPR013106">
    <property type="entry name" value="Ig_V-set"/>
</dbReference>
<keyword evidence="5" id="KW-1185">Reference proteome</keyword>
<evidence type="ECO:0000256" key="1">
    <source>
        <dbReference type="SAM" id="MobiDB-lite"/>
    </source>
</evidence>
<gene>
    <name evidence="4" type="ORF">AMELA_G00164650</name>
</gene>
<dbReference type="InterPro" id="IPR003599">
    <property type="entry name" value="Ig_sub"/>
</dbReference>
<feature type="compositionally biased region" description="Low complexity" evidence="1">
    <location>
        <begin position="159"/>
        <end position="173"/>
    </location>
</feature>
<proteinExistence type="predicted"/>
<dbReference type="Proteomes" id="UP000593565">
    <property type="component" value="Unassembled WGS sequence"/>
</dbReference>
<evidence type="ECO:0000259" key="3">
    <source>
        <dbReference type="SMART" id="SM00409"/>
    </source>
</evidence>
<evidence type="ECO:0000313" key="5">
    <source>
        <dbReference type="Proteomes" id="UP000593565"/>
    </source>
</evidence>
<protein>
    <recommendedName>
        <fullName evidence="3">Immunoglobulin domain-containing protein</fullName>
    </recommendedName>
</protein>
<evidence type="ECO:0000256" key="2">
    <source>
        <dbReference type="SAM" id="SignalP"/>
    </source>
</evidence>
<feature type="domain" description="Immunoglobulin" evidence="3">
    <location>
        <begin position="23"/>
        <end position="126"/>
    </location>
</feature>
<dbReference type="Pfam" id="PF07686">
    <property type="entry name" value="V-set"/>
    <property type="match status" value="1"/>
</dbReference>
<dbReference type="InterPro" id="IPR036179">
    <property type="entry name" value="Ig-like_dom_sf"/>
</dbReference>
<comment type="caution">
    <text evidence="4">The sequence shown here is derived from an EMBL/GenBank/DDBJ whole genome shotgun (WGS) entry which is preliminary data.</text>
</comment>
<feature type="compositionally biased region" description="Low complexity" evidence="1">
    <location>
        <begin position="121"/>
        <end position="133"/>
    </location>
</feature>
<feature type="signal peptide" evidence="2">
    <location>
        <begin position="1"/>
        <end position="21"/>
    </location>
</feature>
<name>A0A7J6AGI6_AMEME</name>